<protein>
    <submittedName>
        <fullName evidence="1">Uncharacterized protein</fullName>
    </submittedName>
</protein>
<evidence type="ECO:0000313" key="1">
    <source>
        <dbReference type="EMBL" id="GJT10986.1"/>
    </source>
</evidence>
<reference evidence="1" key="2">
    <citation type="submission" date="2022-01" db="EMBL/GenBank/DDBJ databases">
        <authorList>
            <person name="Yamashiro T."/>
            <person name="Shiraishi A."/>
            <person name="Satake H."/>
            <person name="Nakayama K."/>
        </authorList>
    </citation>
    <scope>NUCLEOTIDE SEQUENCE</scope>
</reference>
<evidence type="ECO:0000313" key="2">
    <source>
        <dbReference type="Proteomes" id="UP001151760"/>
    </source>
</evidence>
<dbReference type="Proteomes" id="UP001151760">
    <property type="component" value="Unassembled WGS sequence"/>
</dbReference>
<dbReference type="EMBL" id="BQNB010013030">
    <property type="protein sequence ID" value="GJT10986.1"/>
    <property type="molecule type" value="Genomic_DNA"/>
</dbReference>
<organism evidence="1 2">
    <name type="scientific">Tanacetum coccineum</name>
    <dbReference type="NCBI Taxonomy" id="301880"/>
    <lineage>
        <taxon>Eukaryota</taxon>
        <taxon>Viridiplantae</taxon>
        <taxon>Streptophyta</taxon>
        <taxon>Embryophyta</taxon>
        <taxon>Tracheophyta</taxon>
        <taxon>Spermatophyta</taxon>
        <taxon>Magnoliopsida</taxon>
        <taxon>eudicotyledons</taxon>
        <taxon>Gunneridae</taxon>
        <taxon>Pentapetalae</taxon>
        <taxon>asterids</taxon>
        <taxon>campanulids</taxon>
        <taxon>Asterales</taxon>
        <taxon>Asteraceae</taxon>
        <taxon>Asteroideae</taxon>
        <taxon>Anthemideae</taxon>
        <taxon>Anthemidinae</taxon>
        <taxon>Tanacetum</taxon>
    </lineage>
</organism>
<gene>
    <name evidence="1" type="ORF">Tco_0858028</name>
</gene>
<name>A0ABQ5B7V9_9ASTR</name>
<reference evidence="1" key="1">
    <citation type="journal article" date="2022" name="Int. J. Mol. Sci.">
        <title>Draft Genome of Tanacetum Coccineum: Genomic Comparison of Closely Related Tanacetum-Family Plants.</title>
        <authorList>
            <person name="Yamashiro T."/>
            <person name="Shiraishi A."/>
            <person name="Nakayama K."/>
            <person name="Satake H."/>
        </authorList>
    </citation>
    <scope>NUCLEOTIDE SEQUENCE</scope>
</reference>
<sequence length="86" mass="9986">MDNPNITMEEYIRLKEEKAHRRGKVYNWKTAKYGKIWSGSQLDTTYPSVGYGVLGISWSTDTRIFLDGYGVLVFRIVIFKISSFKL</sequence>
<proteinExistence type="predicted"/>
<keyword evidence="2" id="KW-1185">Reference proteome</keyword>
<comment type="caution">
    <text evidence="1">The sequence shown here is derived from an EMBL/GenBank/DDBJ whole genome shotgun (WGS) entry which is preliminary data.</text>
</comment>
<accession>A0ABQ5B7V9</accession>